<keyword evidence="1" id="KW-0812">Transmembrane</keyword>
<comment type="caution">
    <text evidence="2">The sequence shown here is derived from an EMBL/GenBank/DDBJ whole genome shotgun (WGS) entry which is preliminary data.</text>
</comment>
<dbReference type="STRING" id="157733.AB986_04105"/>
<protein>
    <submittedName>
        <fullName evidence="2">Uncharacterized protein</fullName>
    </submittedName>
</protein>
<evidence type="ECO:0000313" key="3">
    <source>
        <dbReference type="Proteomes" id="UP000035996"/>
    </source>
</evidence>
<evidence type="ECO:0000313" key="2">
    <source>
        <dbReference type="EMBL" id="KMM38489.1"/>
    </source>
</evidence>
<keyword evidence="1" id="KW-1133">Transmembrane helix</keyword>
<keyword evidence="1" id="KW-0472">Membrane</keyword>
<proteinExistence type="predicted"/>
<sequence>MLAYLLKNWLPFALGIVIIVPLVNLVDGEGNSLKYSIGMSIGAIFGFMLKWYVKKGNEKSKDN</sequence>
<dbReference type="Proteomes" id="UP000035996">
    <property type="component" value="Unassembled WGS sequence"/>
</dbReference>
<feature type="transmembrane region" description="Helical" evidence="1">
    <location>
        <begin position="9"/>
        <end position="26"/>
    </location>
</feature>
<accession>A0A0J6D2G2</accession>
<dbReference type="EMBL" id="LELK01000001">
    <property type="protein sequence ID" value="KMM38489.1"/>
    <property type="molecule type" value="Genomic_DNA"/>
</dbReference>
<reference evidence="2" key="1">
    <citation type="submission" date="2015-06" db="EMBL/GenBank/DDBJ databases">
        <authorList>
            <person name="Liu B."/>
            <person name="Wang J."/>
            <person name="Zhu Y."/>
            <person name="Liu G."/>
            <person name="Chen Q."/>
            <person name="Zheng C."/>
            <person name="Che J."/>
            <person name="Ge C."/>
            <person name="Shi H."/>
            <person name="Pan Z."/>
            <person name="Liu X."/>
        </authorList>
    </citation>
    <scope>NUCLEOTIDE SEQUENCE [LARGE SCALE GENOMIC DNA]</scope>
    <source>
        <strain evidence="2">DSM 16346</strain>
    </source>
</reference>
<organism evidence="2 3">
    <name type="scientific">Guptibacillus hwajinpoensis</name>
    <dbReference type="NCBI Taxonomy" id="208199"/>
    <lineage>
        <taxon>Bacteria</taxon>
        <taxon>Bacillati</taxon>
        <taxon>Bacillota</taxon>
        <taxon>Bacilli</taxon>
        <taxon>Bacillales</taxon>
        <taxon>Guptibacillaceae</taxon>
        <taxon>Guptibacillus</taxon>
    </lineage>
</organism>
<dbReference type="AlphaFoldDB" id="A0A0J6D2G2"/>
<name>A0A0J6D2G2_9BACL</name>
<feature type="transmembrane region" description="Helical" evidence="1">
    <location>
        <begin position="32"/>
        <end position="53"/>
    </location>
</feature>
<keyword evidence="3" id="KW-1185">Reference proteome</keyword>
<evidence type="ECO:0000256" key="1">
    <source>
        <dbReference type="SAM" id="Phobius"/>
    </source>
</evidence>
<gene>
    <name evidence="2" type="ORF">AB986_04105</name>
</gene>